<dbReference type="Proteomes" id="UP000292424">
    <property type="component" value="Chromosome"/>
</dbReference>
<protein>
    <submittedName>
        <fullName evidence="1">Uncharacterized protein</fullName>
    </submittedName>
</protein>
<reference evidence="1 2" key="1">
    <citation type="submission" date="2019-09" db="EMBL/GenBank/DDBJ databases">
        <title>Complete genome sequence of Arachidicoccus sp. B3-10 isolated from apple orchard soil.</title>
        <authorList>
            <person name="Kim H.S."/>
            <person name="Han K.-I."/>
            <person name="Suh M.K."/>
            <person name="Lee K.C."/>
            <person name="Eom M.K."/>
            <person name="Kim J.-S."/>
            <person name="Kang S.W."/>
            <person name="Sin Y."/>
            <person name="Lee J.-S."/>
        </authorList>
    </citation>
    <scope>NUCLEOTIDE SEQUENCE [LARGE SCALE GENOMIC DNA]</scope>
    <source>
        <strain evidence="1 2">B3-10</strain>
    </source>
</reference>
<dbReference type="KEGG" id="arac:E0W69_009320"/>
<organism evidence="1 2">
    <name type="scientific">Rhizosphaericola mali</name>
    <dbReference type="NCBI Taxonomy" id="2545455"/>
    <lineage>
        <taxon>Bacteria</taxon>
        <taxon>Pseudomonadati</taxon>
        <taxon>Bacteroidota</taxon>
        <taxon>Chitinophagia</taxon>
        <taxon>Chitinophagales</taxon>
        <taxon>Chitinophagaceae</taxon>
        <taxon>Rhizosphaericola</taxon>
    </lineage>
</organism>
<evidence type="ECO:0000313" key="2">
    <source>
        <dbReference type="Proteomes" id="UP000292424"/>
    </source>
</evidence>
<evidence type="ECO:0000313" key="1">
    <source>
        <dbReference type="EMBL" id="QES88844.1"/>
    </source>
</evidence>
<accession>A0A5P2FZ69</accession>
<gene>
    <name evidence="1" type="ORF">E0W69_009320</name>
</gene>
<dbReference type="AlphaFoldDB" id="A0A5P2FZ69"/>
<proteinExistence type="predicted"/>
<keyword evidence="2" id="KW-1185">Reference proteome</keyword>
<name>A0A5P2FZ69_9BACT</name>
<dbReference type="RefSeq" id="WP_131329792.1">
    <property type="nucleotide sequence ID" value="NZ_CP044016.1"/>
</dbReference>
<dbReference type="EMBL" id="CP044016">
    <property type="protein sequence ID" value="QES88844.1"/>
    <property type="molecule type" value="Genomic_DNA"/>
</dbReference>
<sequence>MQPSKSQLINLLENHVDGRLDSLVLRTNGLFEFRQFESDHQYIVRFETNIIGHNSIGSPIVDRVMKSALSLWEISERGKYMLMQYDDTPGE</sequence>